<evidence type="ECO:0000256" key="5">
    <source>
        <dbReference type="ARBA" id="ARBA00022496"/>
    </source>
</evidence>
<dbReference type="InterPro" id="IPR017871">
    <property type="entry name" value="ABC_transporter-like_CS"/>
</dbReference>
<evidence type="ECO:0000313" key="12">
    <source>
        <dbReference type="EMBL" id="AVO39416.1"/>
    </source>
</evidence>
<dbReference type="PROSITE" id="PS00211">
    <property type="entry name" value="ABC_TRANSPORTER_1"/>
    <property type="match status" value="1"/>
</dbReference>
<comment type="similarity">
    <text evidence="2">Belongs to the ABC transporter superfamily.</text>
</comment>
<evidence type="ECO:0000313" key="13">
    <source>
        <dbReference type="Proteomes" id="UP000237655"/>
    </source>
</evidence>
<keyword evidence="10" id="KW-0472">Membrane</keyword>
<comment type="subcellular location">
    <subcellularLocation>
        <location evidence="1">Cell membrane</location>
        <topology evidence="1">Peripheral membrane protein</topology>
    </subcellularLocation>
</comment>
<protein>
    <submittedName>
        <fullName evidence="12">ATP-binding cassette domain-containing protein</fullName>
    </submittedName>
</protein>
<keyword evidence="4" id="KW-1003">Cell membrane</keyword>
<evidence type="ECO:0000256" key="1">
    <source>
        <dbReference type="ARBA" id="ARBA00004202"/>
    </source>
</evidence>
<evidence type="ECO:0000256" key="10">
    <source>
        <dbReference type="ARBA" id="ARBA00023136"/>
    </source>
</evidence>
<dbReference type="RefSeq" id="WP_106473720.1">
    <property type="nucleotide sequence ID" value="NZ_CP027665.1"/>
</dbReference>
<sequence>MISVRNLSYAVGGTPILSEVTVDIVPGRITALIGPNGAGKSTLLAQMARLLRPDTGNVTLDGTDVHQVPTGDLARRLAILRQEQGQPSRMTVRELVGFGRFPHHRGRVTARDRTHVDTALERLSLTEFAGRYFDTLSGGQKQRVLIAMVLCQDTEVVLLDEPMNNLDPAQVQVVMGAVDHMSQALGKTVVVVLHDLNHAAGLASQVVAMKAGRVFAKGETDRILNRPLLERLYDAAFDVLRHDGRPIVVPKAGNDVSPALNVCP</sequence>
<keyword evidence="9" id="KW-0406">Ion transport</keyword>
<dbReference type="Gene3D" id="3.40.50.300">
    <property type="entry name" value="P-loop containing nucleotide triphosphate hydrolases"/>
    <property type="match status" value="1"/>
</dbReference>
<dbReference type="Proteomes" id="UP000237655">
    <property type="component" value="Chromosome"/>
</dbReference>
<dbReference type="GO" id="GO:0016887">
    <property type="term" value="F:ATP hydrolysis activity"/>
    <property type="evidence" value="ECO:0007669"/>
    <property type="project" value="InterPro"/>
</dbReference>
<keyword evidence="6" id="KW-0547">Nucleotide-binding</keyword>
<accession>A0A2S0MU42</accession>
<evidence type="ECO:0000256" key="7">
    <source>
        <dbReference type="ARBA" id="ARBA00022840"/>
    </source>
</evidence>
<dbReference type="InterPro" id="IPR003593">
    <property type="entry name" value="AAA+_ATPase"/>
</dbReference>
<dbReference type="PROSITE" id="PS50893">
    <property type="entry name" value="ABC_TRANSPORTER_2"/>
    <property type="match status" value="1"/>
</dbReference>
<evidence type="ECO:0000259" key="11">
    <source>
        <dbReference type="PROSITE" id="PS50893"/>
    </source>
</evidence>
<reference evidence="13" key="1">
    <citation type="submission" date="2018-03" db="EMBL/GenBank/DDBJ databases">
        <title>Genomic analysis of the strain SH-1 isolated from shrimp intestine.</title>
        <authorList>
            <person name="Kim Y.-S."/>
            <person name="Kim S.-E."/>
            <person name="Kim K.-H."/>
        </authorList>
    </citation>
    <scope>NUCLEOTIDE SEQUENCE [LARGE SCALE GENOMIC DNA]</scope>
    <source>
        <strain evidence="13">SH-1</strain>
    </source>
</reference>
<keyword evidence="7 12" id="KW-0067">ATP-binding</keyword>
<keyword evidence="3" id="KW-0813">Transport</keyword>
<dbReference type="InterPro" id="IPR027417">
    <property type="entry name" value="P-loop_NTPase"/>
</dbReference>
<keyword evidence="13" id="KW-1185">Reference proteome</keyword>
<dbReference type="FunFam" id="3.40.50.300:FF:000134">
    <property type="entry name" value="Iron-enterobactin ABC transporter ATP-binding protein"/>
    <property type="match status" value="1"/>
</dbReference>
<keyword evidence="8" id="KW-0408">Iron</keyword>
<dbReference type="InterPro" id="IPR051535">
    <property type="entry name" value="Siderophore_ABC-ATPase"/>
</dbReference>
<dbReference type="PANTHER" id="PTHR42771:SF3">
    <property type="entry name" value="PETROBACTIN IMPORT ATP-BINDING PROTEIN YCLP"/>
    <property type="match status" value="1"/>
</dbReference>
<organism evidence="12 13">
    <name type="scientific">Pukyongiella litopenaei</name>
    <dbReference type="NCBI Taxonomy" id="2605946"/>
    <lineage>
        <taxon>Bacteria</taxon>
        <taxon>Pseudomonadati</taxon>
        <taxon>Pseudomonadota</taxon>
        <taxon>Alphaproteobacteria</taxon>
        <taxon>Rhodobacterales</taxon>
        <taxon>Paracoccaceae</taxon>
        <taxon>Pukyongiella</taxon>
    </lineage>
</organism>
<dbReference type="InterPro" id="IPR003439">
    <property type="entry name" value="ABC_transporter-like_ATP-bd"/>
</dbReference>
<evidence type="ECO:0000256" key="8">
    <source>
        <dbReference type="ARBA" id="ARBA00023004"/>
    </source>
</evidence>
<evidence type="ECO:0000256" key="3">
    <source>
        <dbReference type="ARBA" id="ARBA00022448"/>
    </source>
</evidence>
<dbReference type="GO" id="GO:0006826">
    <property type="term" value="P:iron ion transport"/>
    <property type="evidence" value="ECO:0007669"/>
    <property type="project" value="UniProtKB-KW"/>
</dbReference>
<evidence type="ECO:0000256" key="9">
    <source>
        <dbReference type="ARBA" id="ARBA00023065"/>
    </source>
</evidence>
<feature type="domain" description="ABC transporter" evidence="11">
    <location>
        <begin position="2"/>
        <end position="236"/>
    </location>
</feature>
<name>A0A2S0MU42_9RHOB</name>
<proteinExistence type="inferred from homology"/>
<dbReference type="AlphaFoldDB" id="A0A2S0MU42"/>
<dbReference type="CDD" id="cd03214">
    <property type="entry name" value="ABC_Iron-Siderophores_B12_Hemin"/>
    <property type="match status" value="1"/>
</dbReference>
<dbReference type="EMBL" id="CP027665">
    <property type="protein sequence ID" value="AVO39416.1"/>
    <property type="molecule type" value="Genomic_DNA"/>
</dbReference>
<dbReference type="SMART" id="SM00382">
    <property type="entry name" value="AAA"/>
    <property type="match status" value="1"/>
</dbReference>
<dbReference type="GO" id="GO:0005524">
    <property type="term" value="F:ATP binding"/>
    <property type="evidence" value="ECO:0007669"/>
    <property type="project" value="UniProtKB-KW"/>
</dbReference>
<evidence type="ECO:0000256" key="4">
    <source>
        <dbReference type="ARBA" id="ARBA00022475"/>
    </source>
</evidence>
<dbReference type="PANTHER" id="PTHR42771">
    <property type="entry name" value="IRON(3+)-HYDROXAMATE IMPORT ATP-BINDING PROTEIN FHUC"/>
    <property type="match status" value="1"/>
</dbReference>
<evidence type="ECO:0000256" key="2">
    <source>
        <dbReference type="ARBA" id="ARBA00005417"/>
    </source>
</evidence>
<dbReference type="KEGG" id="thas:C6Y53_18110"/>
<dbReference type="GO" id="GO:0005886">
    <property type="term" value="C:plasma membrane"/>
    <property type="evidence" value="ECO:0007669"/>
    <property type="project" value="UniProtKB-SubCell"/>
</dbReference>
<dbReference type="Pfam" id="PF00005">
    <property type="entry name" value="ABC_tran"/>
    <property type="match status" value="1"/>
</dbReference>
<keyword evidence="5" id="KW-0410">Iron transport</keyword>
<evidence type="ECO:0000256" key="6">
    <source>
        <dbReference type="ARBA" id="ARBA00022741"/>
    </source>
</evidence>
<gene>
    <name evidence="12" type="ORF">C6Y53_18110</name>
</gene>
<dbReference type="SUPFAM" id="SSF52540">
    <property type="entry name" value="P-loop containing nucleoside triphosphate hydrolases"/>
    <property type="match status" value="1"/>
</dbReference>